<dbReference type="AlphaFoldDB" id="L9KXI3"/>
<organism evidence="2 3">
    <name type="scientific">Tupaia chinensis</name>
    <name type="common">Chinese tree shrew</name>
    <name type="synonym">Tupaia belangeri chinensis</name>
    <dbReference type="NCBI Taxonomy" id="246437"/>
    <lineage>
        <taxon>Eukaryota</taxon>
        <taxon>Metazoa</taxon>
        <taxon>Chordata</taxon>
        <taxon>Craniata</taxon>
        <taxon>Vertebrata</taxon>
        <taxon>Euteleostomi</taxon>
        <taxon>Mammalia</taxon>
        <taxon>Eutheria</taxon>
        <taxon>Euarchontoglires</taxon>
        <taxon>Scandentia</taxon>
        <taxon>Tupaiidae</taxon>
        <taxon>Tupaia</taxon>
    </lineage>
</organism>
<dbReference type="InParanoid" id="L9KXI3"/>
<proteinExistence type="predicted"/>
<feature type="region of interest" description="Disordered" evidence="1">
    <location>
        <begin position="37"/>
        <end position="67"/>
    </location>
</feature>
<dbReference type="EMBL" id="KB320604">
    <property type="protein sequence ID" value="ELW67640.1"/>
    <property type="molecule type" value="Genomic_DNA"/>
</dbReference>
<reference evidence="3" key="1">
    <citation type="submission" date="2012-07" db="EMBL/GenBank/DDBJ databases">
        <title>Genome of the Chinese tree shrew, a rising model animal genetically related to primates.</title>
        <authorList>
            <person name="Zhang G."/>
            <person name="Fan Y."/>
            <person name="Yao Y."/>
            <person name="Huang Z."/>
        </authorList>
    </citation>
    <scope>NUCLEOTIDE SEQUENCE [LARGE SCALE GENOMIC DNA]</scope>
</reference>
<name>L9KXI3_TUPCH</name>
<keyword evidence="3" id="KW-1185">Reference proteome</keyword>
<feature type="region of interest" description="Disordered" evidence="1">
    <location>
        <begin position="93"/>
        <end position="155"/>
    </location>
</feature>
<protein>
    <submittedName>
        <fullName evidence="2">Uncharacterized protein</fullName>
    </submittedName>
</protein>
<gene>
    <name evidence="2" type="ORF">TREES_T100018469</name>
</gene>
<evidence type="ECO:0000256" key="1">
    <source>
        <dbReference type="SAM" id="MobiDB-lite"/>
    </source>
</evidence>
<reference evidence="3" key="2">
    <citation type="journal article" date="2013" name="Nat. Commun.">
        <title>Genome of the Chinese tree shrew.</title>
        <authorList>
            <person name="Fan Y."/>
            <person name="Huang Z.Y."/>
            <person name="Cao C.C."/>
            <person name="Chen C.S."/>
            <person name="Chen Y.X."/>
            <person name="Fan D.D."/>
            <person name="He J."/>
            <person name="Hou H.L."/>
            <person name="Hu L."/>
            <person name="Hu X.T."/>
            <person name="Jiang X.T."/>
            <person name="Lai R."/>
            <person name="Lang Y.S."/>
            <person name="Liang B."/>
            <person name="Liao S.G."/>
            <person name="Mu D."/>
            <person name="Ma Y.Y."/>
            <person name="Niu Y.Y."/>
            <person name="Sun X.Q."/>
            <person name="Xia J.Q."/>
            <person name="Xiao J."/>
            <person name="Xiong Z.Q."/>
            <person name="Xu L."/>
            <person name="Yang L."/>
            <person name="Zhang Y."/>
            <person name="Zhao W."/>
            <person name="Zhao X.D."/>
            <person name="Zheng Y.T."/>
            <person name="Zhou J.M."/>
            <person name="Zhu Y.B."/>
            <person name="Zhang G.J."/>
            <person name="Wang J."/>
            <person name="Yao Y.G."/>
        </authorList>
    </citation>
    <scope>NUCLEOTIDE SEQUENCE [LARGE SCALE GENOMIC DNA]</scope>
</reference>
<accession>L9KXI3</accession>
<evidence type="ECO:0000313" key="3">
    <source>
        <dbReference type="Proteomes" id="UP000011518"/>
    </source>
</evidence>
<sequence>MVERVFPGLQVSDFLSWHQPEKKRVKDVRVSVRGAHRLSSPLESQPCRTPQPHRGTKPGLGPAWRSCGMRGMTGPALASAHVARSAGVIVTQEKQTRPAVTSLQQSEPWDMCPCEGAGAKKGPGRSEPVAGAPGGGGAKRKALAPRSLWLGPKGG</sequence>
<dbReference type="Proteomes" id="UP000011518">
    <property type="component" value="Unassembled WGS sequence"/>
</dbReference>
<feature type="compositionally biased region" description="Polar residues" evidence="1">
    <location>
        <begin position="98"/>
        <end position="107"/>
    </location>
</feature>
<evidence type="ECO:0000313" key="2">
    <source>
        <dbReference type="EMBL" id="ELW67640.1"/>
    </source>
</evidence>